<dbReference type="Proteomes" id="UP000308267">
    <property type="component" value="Unassembled WGS sequence"/>
</dbReference>
<feature type="region of interest" description="Disordered" evidence="1">
    <location>
        <begin position="453"/>
        <end position="522"/>
    </location>
</feature>
<dbReference type="STRING" id="147828.A0A4S2KY38"/>
<dbReference type="Pfam" id="PF00300">
    <property type="entry name" value="His_Phos_1"/>
    <property type="match status" value="1"/>
</dbReference>
<evidence type="ECO:0008006" key="4">
    <source>
        <dbReference type="Google" id="ProtNLM"/>
    </source>
</evidence>
<dbReference type="InterPro" id="IPR009060">
    <property type="entry name" value="UBA-like_sf"/>
</dbReference>
<organism evidence="2 3">
    <name type="scientific">Opisthorchis felineus</name>
    <dbReference type="NCBI Taxonomy" id="147828"/>
    <lineage>
        <taxon>Eukaryota</taxon>
        <taxon>Metazoa</taxon>
        <taxon>Spiralia</taxon>
        <taxon>Lophotrochozoa</taxon>
        <taxon>Platyhelminthes</taxon>
        <taxon>Trematoda</taxon>
        <taxon>Digenea</taxon>
        <taxon>Opisthorchiida</taxon>
        <taxon>Opisthorchiata</taxon>
        <taxon>Opisthorchiidae</taxon>
        <taxon>Opisthorchis</taxon>
    </lineage>
</organism>
<dbReference type="SUPFAM" id="SSF46934">
    <property type="entry name" value="UBA-like"/>
    <property type="match status" value="1"/>
</dbReference>
<feature type="compositionally biased region" description="Polar residues" evidence="1">
    <location>
        <begin position="453"/>
        <end position="468"/>
    </location>
</feature>
<dbReference type="InterPro" id="IPR013078">
    <property type="entry name" value="His_Pase_superF_clade-1"/>
</dbReference>
<keyword evidence="3" id="KW-1185">Reference proteome</keyword>
<dbReference type="Gene3D" id="3.40.50.1240">
    <property type="entry name" value="Phosphoglycerate mutase-like"/>
    <property type="match status" value="1"/>
</dbReference>
<gene>
    <name evidence="2" type="ORF">CRM22_010470</name>
</gene>
<proteinExistence type="predicted"/>
<dbReference type="Gene3D" id="1.10.8.10">
    <property type="entry name" value="DNA helicase RuvA subunit, C-terminal domain"/>
    <property type="match status" value="1"/>
</dbReference>
<dbReference type="InterPro" id="IPR029033">
    <property type="entry name" value="His_PPase_superfam"/>
</dbReference>
<feature type="region of interest" description="Disordered" evidence="1">
    <location>
        <begin position="268"/>
        <end position="290"/>
    </location>
</feature>
<dbReference type="OrthoDB" id="414418at2759"/>
<dbReference type="PANTHER" id="PTHR16469:SF27">
    <property type="entry name" value="UBIQUITIN-ASSOCIATED AND SH3 DOMAIN-CONTAINING BA-RELATED"/>
    <property type="match status" value="1"/>
</dbReference>
<dbReference type="CDD" id="cd07067">
    <property type="entry name" value="HP_PGM_like"/>
    <property type="match status" value="1"/>
</dbReference>
<name>A0A4S2KY38_OPIFE</name>
<evidence type="ECO:0000313" key="2">
    <source>
        <dbReference type="EMBL" id="TGZ55143.1"/>
    </source>
</evidence>
<dbReference type="PANTHER" id="PTHR16469">
    <property type="entry name" value="UBIQUITIN-ASSOCIATED AND SH3 DOMAIN-CONTAINING BA-RELATED"/>
    <property type="match status" value="1"/>
</dbReference>
<evidence type="ECO:0000256" key="1">
    <source>
        <dbReference type="SAM" id="MobiDB-lite"/>
    </source>
</evidence>
<evidence type="ECO:0000313" key="3">
    <source>
        <dbReference type="Proteomes" id="UP000308267"/>
    </source>
</evidence>
<reference evidence="2 3" key="1">
    <citation type="journal article" date="2019" name="BMC Genomics">
        <title>New insights from Opisthorchis felineus genome: update on genomics of the epidemiologically important liver flukes.</title>
        <authorList>
            <person name="Ershov N.I."/>
            <person name="Mordvinov V.A."/>
            <person name="Prokhortchouk E.B."/>
            <person name="Pakharukova M.Y."/>
            <person name="Gunbin K.V."/>
            <person name="Ustyantsev K."/>
            <person name="Genaev M.A."/>
            <person name="Blinov A.G."/>
            <person name="Mazur A."/>
            <person name="Boulygina E."/>
            <person name="Tsygankova S."/>
            <person name="Khrameeva E."/>
            <person name="Chekanov N."/>
            <person name="Fan G."/>
            <person name="Xiao A."/>
            <person name="Zhang H."/>
            <person name="Xu X."/>
            <person name="Yang H."/>
            <person name="Solovyev V."/>
            <person name="Lee S.M."/>
            <person name="Liu X."/>
            <person name="Afonnikov D.A."/>
            <person name="Skryabin K.G."/>
        </authorList>
    </citation>
    <scope>NUCLEOTIDE SEQUENCE [LARGE SCALE GENOMIC DNA]</scope>
    <source>
        <strain evidence="2">AK-0245</strain>
        <tissue evidence="2">Whole organism</tissue>
    </source>
</reference>
<dbReference type="EMBL" id="SJOL01009857">
    <property type="protein sequence ID" value="TGZ55143.1"/>
    <property type="molecule type" value="Genomic_DNA"/>
</dbReference>
<protein>
    <recommendedName>
        <fullName evidence="4">UBA domain-containing protein</fullName>
    </recommendedName>
</protein>
<dbReference type="AlphaFoldDB" id="A0A4S2KY38"/>
<feature type="region of interest" description="Disordered" evidence="1">
    <location>
        <begin position="320"/>
        <end position="348"/>
    </location>
</feature>
<sequence>MPPSMTCAWKRCYRMLFSLQKTGFTKEQSLRALASTGFHSVRLAAFWLCSHFDDPILSADFLQDFFVLLCTSDELADQVTEFRSASAQIFGKASLIDTLPHVMLLRFDAPCSAVPEVHRVFQNTSNAVRSSLLDASLSLEFCATTDPCFIGYKLVDKCNNSALSDLSGRLLTALNQLNPNFHIRPELADKVSYRLVLAQDFSPDQLPGLTELHDACFKKPLTDVHIGWSIRLYSRDPRLRSPDSEIYEMLTSVDGDCCSQILDLGSPSESMPIDPGSYQLPKPGDSPDGTIGPYVSMSSSMTPITNHLASATTRCNGFAVGGSSQQQRHLNLQQQNCRSPSPNKRRNHSKSVFLTHQPGDRVLLLSSYSLPGRQGCPVGLNLDTGLTGIFILQAGRRVPQYHTWALHGSIPIDSVCQFSTEKCTNGPRSKQPSGTCTGELGYDHEPVWVSCTRSRQPSEQSTVSTPAIKSSSKDSSSPPPVVVPNRHCFATSATNSSNSVSSSNNLASSPSSFLESSISGEKDTRNPTYWVPSLLSTSNPFTFSPARPPSSLSDRSSADWATTGQAVPCSPAISPTHGGSRARFGYFRGLRTKPRQLFVMRHAERVDACFGRSWMTRCFDRKGIYHRVNLNLPPWLPPRADIMDYVWDSPVTQIGLFVAAETGRSLAEAGIQFTVCYSSPSLRCVQTACELLRAMGRTDLLIRIEPHLFEWFGWYNCVPRMMSPQDLRACGYQVDVNYEPVSSTKDFDPGETISNYYDRSGGLTKRLLAVHKSKDTCMLIVAHASSLDTCTHELVRRGFRSTISPEEFHHRTASVPYCALILAEEHRRWTLVDPPIPNVCSYTPNSDFDWKQLIGTTLCGFGIR</sequence>
<feature type="compositionally biased region" description="Low complexity" evidence="1">
    <location>
        <begin position="325"/>
        <end position="336"/>
    </location>
</feature>
<feature type="compositionally biased region" description="Low complexity" evidence="1">
    <location>
        <begin position="490"/>
        <end position="519"/>
    </location>
</feature>
<dbReference type="InterPro" id="IPR051710">
    <property type="entry name" value="Phosphatase_SH3-domain"/>
</dbReference>
<comment type="caution">
    <text evidence="2">The sequence shown here is derived from an EMBL/GenBank/DDBJ whole genome shotgun (WGS) entry which is preliminary data.</text>
</comment>
<accession>A0A4S2KY38</accession>
<dbReference type="SUPFAM" id="SSF53254">
    <property type="entry name" value="Phosphoglycerate mutase-like"/>
    <property type="match status" value="1"/>
</dbReference>